<dbReference type="Proteomes" id="UP000215127">
    <property type="component" value="Chromosome 5"/>
</dbReference>
<dbReference type="InterPro" id="IPR001810">
    <property type="entry name" value="F-box_dom"/>
</dbReference>
<gene>
    <name evidence="2" type="ORF">ZT3D7_G5944</name>
</gene>
<proteinExistence type="predicted"/>
<protein>
    <recommendedName>
        <fullName evidence="1">F-box domain-containing protein</fullName>
    </recommendedName>
</protein>
<evidence type="ECO:0000259" key="1">
    <source>
        <dbReference type="Pfam" id="PF13013"/>
    </source>
</evidence>
<dbReference type="InterPro" id="IPR038883">
    <property type="entry name" value="AN11006-like"/>
</dbReference>
<dbReference type="EMBL" id="LT853696">
    <property type="protein sequence ID" value="SMQ50791.1"/>
    <property type="molecule type" value="Genomic_DNA"/>
</dbReference>
<evidence type="ECO:0000313" key="2">
    <source>
        <dbReference type="EMBL" id="SMQ50791.1"/>
    </source>
</evidence>
<keyword evidence="3" id="KW-1185">Reference proteome</keyword>
<organism evidence="2 3">
    <name type="scientific">Zymoseptoria tritici (strain ST99CH_3D7)</name>
    <dbReference type="NCBI Taxonomy" id="1276538"/>
    <lineage>
        <taxon>Eukaryota</taxon>
        <taxon>Fungi</taxon>
        <taxon>Dikarya</taxon>
        <taxon>Ascomycota</taxon>
        <taxon>Pezizomycotina</taxon>
        <taxon>Dothideomycetes</taxon>
        <taxon>Dothideomycetidae</taxon>
        <taxon>Mycosphaerellales</taxon>
        <taxon>Mycosphaerellaceae</taxon>
        <taxon>Zymoseptoria</taxon>
    </lineage>
</organism>
<dbReference type="Pfam" id="PF13013">
    <property type="entry name" value="F-box-like_2"/>
    <property type="match status" value="1"/>
</dbReference>
<accession>A0A1X7RUC8</accession>
<dbReference type="PANTHER" id="PTHR42085">
    <property type="entry name" value="F-BOX DOMAIN-CONTAINING PROTEIN"/>
    <property type="match status" value="1"/>
</dbReference>
<dbReference type="PANTHER" id="PTHR42085:SF1">
    <property type="entry name" value="F-BOX DOMAIN-CONTAINING PROTEIN"/>
    <property type="match status" value="1"/>
</dbReference>
<dbReference type="PROSITE" id="PS51257">
    <property type="entry name" value="PROKAR_LIPOPROTEIN"/>
    <property type="match status" value="1"/>
</dbReference>
<evidence type="ECO:0000313" key="3">
    <source>
        <dbReference type="Proteomes" id="UP000215127"/>
    </source>
</evidence>
<reference evidence="2 3" key="1">
    <citation type="submission" date="2016-06" db="EMBL/GenBank/DDBJ databases">
        <authorList>
            <person name="Kjaerup R.B."/>
            <person name="Dalgaard T.S."/>
            <person name="Juul-Madsen H.R."/>
        </authorList>
    </citation>
    <scope>NUCLEOTIDE SEQUENCE [LARGE SCALE GENOMIC DNA]</scope>
</reference>
<name>A0A1X7RUC8_ZYMT9</name>
<feature type="domain" description="F-box" evidence="1">
    <location>
        <begin position="134"/>
        <end position="190"/>
    </location>
</feature>
<dbReference type="AlphaFoldDB" id="A0A1X7RUC8"/>
<sequence length="386" mass="44159">MTPVRSAAEVKLFCPPSTPSTLACPSSRNFDHTAVLPSPWLLQKRLTPAQTRLDCHKPRSKPTKLHVKPMLRHVEPLRQFTKPMKPHVKPRKPPVRLMKPHVKPMQQRVKPMKMHVEHMRPLLKRTRANVFGGTFQPFRLMDLPPELRCRIYEYCVVLDKPLAAPRSCRGDDSDYANQPAISRTMKQIRAETLPIFYKLNAFEFRLATSEDTRQFCQYIDNIGMRNRRLMRKVKVDVLDRLSAAEQPLDFIHSCARLGGCGKLEITFPLDTWEANLIREKFQPHLQKSGEGSFQCDAYVHITVNGFGPALDFPTYLVNSTISAASAGNPWSYLHRHELQGFRCFSKYCPGRRSNVAGTFDCSAGIGKFRFDFLESNYATVEDVNDA</sequence>